<protein>
    <submittedName>
        <fullName evidence="1">Uncharacterized protein</fullName>
    </submittedName>
</protein>
<gene>
    <name evidence="1" type="ORF">BMWSH_3223</name>
</gene>
<accession>A0A8D3X3C0</accession>
<evidence type="ECO:0000313" key="1">
    <source>
        <dbReference type="EMBL" id="AEN90105.1"/>
    </source>
</evidence>
<dbReference type="Proteomes" id="UP000001283">
    <property type="component" value="Chromosome"/>
</dbReference>
<dbReference type="AlphaFoldDB" id="A0A8D3X3C0"/>
<dbReference type="EMBL" id="CP003017">
    <property type="protein sequence ID" value="AEN90105.1"/>
    <property type="molecule type" value="Genomic_DNA"/>
</dbReference>
<dbReference type="KEGG" id="bmh:BMWSH_3223"/>
<name>A0A8D3X3C0_PRIMW</name>
<evidence type="ECO:0000313" key="2">
    <source>
        <dbReference type="Proteomes" id="UP000001283"/>
    </source>
</evidence>
<proteinExistence type="predicted"/>
<reference evidence="1 2" key="1">
    <citation type="journal article" date="2011" name="J. Bacteriol.">
        <title>Complete genome sequence of the industrial strain Bacillus megaterium WSH-002.</title>
        <authorList>
            <person name="Liu L."/>
            <person name="Li Y."/>
            <person name="Zhang J."/>
            <person name="Zou W."/>
            <person name="Zhou Z."/>
            <person name="Liu J."/>
            <person name="Li X."/>
            <person name="Wang L."/>
            <person name="Chen J."/>
        </authorList>
    </citation>
    <scope>NUCLEOTIDE SEQUENCE [LARGE SCALE GENOMIC DNA]</scope>
    <source>
        <strain evidence="1 2">WSH-002</strain>
    </source>
</reference>
<sequence>MSNLFSRALFKNRKKQGFHCFFIFTMYSKECKEKIFAAARRTDP</sequence>
<organism evidence="1 2">
    <name type="scientific">Priestia megaterium (strain WSH-002)</name>
    <name type="common">Bacillus megaterium</name>
    <dbReference type="NCBI Taxonomy" id="1006007"/>
    <lineage>
        <taxon>Bacteria</taxon>
        <taxon>Bacillati</taxon>
        <taxon>Bacillota</taxon>
        <taxon>Bacilli</taxon>
        <taxon>Bacillales</taxon>
        <taxon>Bacillaceae</taxon>
        <taxon>Priestia</taxon>
    </lineage>
</organism>